<dbReference type="Proteomes" id="UP000053989">
    <property type="component" value="Unassembled WGS sequence"/>
</dbReference>
<dbReference type="GO" id="GO:0005794">
    <property type="term" value="C:Golgi apparatus"/>
    <property type="evidence" value="ECO:0007669"/>
    <property type="project" value="TreeGrafter"/>
</dbReference>
<reference evidence="2 3" key="1">
    <citation type="submission" date="2014-04" db="EMBL/GenBank/DDBJ databases">
        <authorList>
            <consortium name="DOE Joint Genome Institute"/>
            <person name="Kuo A."/>
            <person name="Kohler A."/>
            <person name="Nagy L.G."/>
            <person name="Floudas D."/>
            <person name="Copeland A."/>
            <person name="Barry K.W."/>
            <person name="Cichocki N."/>
            <person name="Veneault-Fourrey C."/>
            <person name="LaButti K."/>
            <person name="Lindquist E.A."/>
            <person name="Lipzen A."/>
            <person name="Lundell T."/>
            <person name="Morin E."/>
            <person name="Murat C."/>
            <person name="Sun H."/>
            <person name="Tunlid A."/>
            <person name="Henrissat B."/>
            <person name="Grigoriev I.V."/>
            <person name="Hibbett D.S."/>
            <person name="Martin F."/>
            <person name="Nordberg H.P."/>
            <person name="Cantor M.N."/>
            <person name="Hua S.X."/>
        </authorList>
    </citation>
    <scope>NUCLEOTIDE SEQUENCE [LARGE SCALE GENOMIC DNA]</scope>
    <source>
        <strain evidence="2 3">Foug A</strain>
    </source>
</reference>
<dbReference type="HOGENOM" id="CLU_029564_0_0_1"/>
<evidence type="ECO:0000313" key="2">
    <source>
        <dbReference type="EMBL" id="KIM65241.1"/>
    </source>
</evidence>
<feature type="transmembrane region" description="Helical" evidence="1">
    <location>
        <begin position="76"/>
        <end position="96"/>
    </location>
</feature>
<keyword evidence="1" id="KW-0812">Transmembrane</keyword>
<evidence type="ECO:0000313" key="3">
    <source>
        <dbReference type="Proteomes" id="UP000053989"/>
    </source>
</evidence>
<protein>
    <submittedName>
        <fullName evidence="2">Uncharacterized protein</fullName>
    </submittedName>
</protein>
<feature type="transmembrane region" description="Helical" evidence="1">
    <location>
        <begin position="277"/>
        <end position="298"/>
    </location>
</feature>
<dbReference type="AlphaFoldDB" id="A0A0C3EBA6"/>
<dbReference type="InParanoid" id="A0A0C3EBA6"/>
<sequence>MAVESLLGTKAQRAIMITKAVVVIGMVASTFGIVHGYLGSSFDEAGYKTLPCYLALFILAEIFELALAFDALRLRNIIQLLGIIAFHGGLIIFSALQVHETNTAIGDCSLSGLPECVDDSDFLWDKVEPFLVIAPCVISASWFLLMFWIKRLYEEFGWEIFHVVGANPKLKSMYQYYQIFICLLKFDFFCFVGVTMQLLIVVLSTNSTEFGLTIAAIPIVLILLAGCAFAVQREVKWLMAASLSLMVAAMTYLYKLVRFYEPSSEAQYLSTRATLTVFTIIAFVLLLASFMVGVKCFYDFDKGLHHSKTKGINTDQQYVASSKSPETSYYGIPLQPQISIE</sequence>
<keyword evidence="1" id="KW-0472">Membrane</keyword>
<gene>
    <name evidence="2" type="ORF">SCLCIDRAFT_1212388</name>
</gene>
<proteinExistence type="predicted"/>
<reference evidence="3" key="2">
    <citation type="submission" date="2015-01" db="EMBL/GenBank/DDBJ databases">
        <title>Evolutionary Origins and Diversification of the Mycorrhizal Mutualists.</title>
        <authorList>
            <consortium name="DOE Joint Genome Institute"/>
            <consortium name="Mycorrhizal Genomics Consortium"/>
            <person name="Kohler A."/>
            <person name="Kuo A."/>
            <person name="Nagy L.G."/>
            <person name="Floudas D."/>
            <person name="Copeland A."/>
            <person name="Barry K.W."/>
            <person name="Cichocki N."/>
            <person name="Veneault-Fourrey C."/>
            <person name="LaButti K."/>
            <person name="Lindquist E.A."/>
            <person name="Lipzen A."/>
            <person name="Lundell T."/>
            <person name="Morin E."/>
            <person name="Murat C."/>
            <person name="Riley R."/>
            <person name="Ohm R."/>
            <person name="Sun H."/>
            <person name="Tunlid A."/>
            <person name="Henrissat B."/>
            <person name="Grigoriev I.V."/>
            <person name="Hibbett D.S."/>
            <person name="Martin F."/>
        </authorList>
    </citation>
    <scope>NUCLEOTIDE SEQUENCE [LARGE SCALE GENOMIC DNA]</scope>
    <source>
        <strain evidence="3">Foug A</strain>
    </source>
</reference>
<organism evidence="2 3">
    <name type="scientific">Scleroderma citrinum Foug A</name>
    <dbReference type="NCBI Taxonomy" id="1036808"/>
    <lineage>
        <taxon>Eukaryota</taxon>
        <taxon>Fungi</taxon>
        <taxon>Dikarya</taxon>
        <taxon>Basidiomycota</taxon>
        <taxon>Agaricomycotina</taxon>
        <taxon>Agaricomycetes</taxon>
        <taxon>Agaricomycetidae</taxon>
        <taxon>Boletales</taxon>
        <taxon>Sclerodermatineae</taxon>
        <taxon>Sclerodermataceae</taxon>
        <taxon>Scleroderma</taxon>
    </lineage>
</organism>
<dbReference type="EMBL" id="KN822023">
    <property type="protein sequence ID" value="KIM65241.1"/>
    <property type="molecule type" value="Genomic_DNA"/>
</dbReference>
<evidence type="ECO:0000256" key="1">
    <source>
        <dbReference type="SAM" id="Phobius"/>
    </source>
</evidence>
<feature type="transmembrane region" description="Helical" evidence="1">
    <location>
        <begin position="179"/>
        <end position="204"/>
    </location>
</feature>
<keyword evidence="1" id="KW-1133">Transmembrane helix</keyword>
<keyword evidence="3" id="KW-1185">Reference proteome</keyword>
<feature type="transmembrane region" description="Helical" evidence="1">
    <location>
        <begin position="210"/>
        <end position="231"/>
    </location>
</feature>
<dbReference type="PANTHER" id="PTHR34391:SF1">
    <property type="entry name" value="UPF0658 GOLGI APPARATUS MEMBRANE PROTEIN C1952.10C-RELATED"/>
    <property type="match status" value="1"/>
</dbReference>
<dbReference type="OrthoDB" id="2448307at2759"/>
<accession>A0A0C3EBA6</accession>
<dbReference type="PANTHER" id="PTHR34391">
    <property type="entry name" value="UPF0658 GOLGI APPARATUS MEMBRANE PROTEIN C1952.10C-RELATED"/>
    <property type="match status" value="1"/>
</dbReference>
<feature type="transmembrane region" description="Helical" evidence="1">
    <location>
        <begin position="20"/>
        <end position="38"/>
    </location>
</feature>
<feature type="transmembrane region" description="Helical" evidence="1">
    <location>
        <begin position="238"/>
        <end position="257"/>
    </location>
</feature>
<dbReference type="InterPro" id="IPR040410">
    <property type="entry name" value="UPF0658_Golgi"/>
</dbReference>
<feature type="transmembrane region" description="Helical" evidence="1">
    <location>
        <begin position="130"/>
        <end position="149"/>
    </location>
</feature>
<feature type="transmembrane region" description="Helical" evidence="1">
    <location>
        <begin position="50"/>
        <end position="69"/>
    </location>
</feature>
<name>A0A0C3EBA6_9AGAM</name>